<evidence type="ECO:0000256" key="2">
    <source>
        <dbReference type="ARBA" id="ARBA00022475"/>
    </source>
</evidence>
<gene>
    <name evidence="7" type="ORF">F8O04_05695</name>
</gene>
<dbReference type="GO" id="GO:0042970">
    <property type="term" value="F:homoserine transmembrane transporter activity"/>
    <property type="evidence" value="ECO:0007669"/>
    <property type="project" value="TreeGrafter"/>
</dbReference>
<evidence type="ECO:0000256" key="3">
    <source>
        <dbReference type="ARBA" id="ARBA00022692"/>
    </source>
</evidence>
<dbReference type="PIRSF" id="PIRSF006324">
    <property type="entry name" value="LeuE"/>
    <property type="match status" value="1"/>
</dbReference>
<organism evidence="7 8">
    <name type="scientific">Pseudoclavibacter endophyticus</name>
    <dbReference type="NCBI Taxonomy" id="1778590"/>
    <lineage>
        <taxon>Bacteria</taxon>
        <taxon>Bacillati</taxon>
        <taxon>Actinomycetota</taxon>
        <taxon>Actinomycetes</taxon>
        <taxon>Micrococcales</taxon>
        <taxon>Microbacteriaceae</taxon>
        <taxon>Pseudoclavibacter</taxon>
    </lineage>
</organism>
<evidence type="ECO:0000256" key="5">
    <source>
        <dbReference type="ARBA" id="ARBA00023136"/>
    </source>
</evidence>
<dbReference type="GO" id="GO:0005886">
    <property type="term" value="C:plasma membrane"/>
    <property type="evidence" value="ECO:0007669"/>
    <property type="project" value="UniProtKB-SubCell"/>
</dbReference>
<dbReference type="OrthoDB" id="9784202at2"/>
<dbReference type="Pfam" id="PF01810">
    <property type="entry name" value="LysE"/>
    <property type="match status" value="1"/>
</dbReference>
<evidence type="ECO:0000256" key="6">
    <source>
        <dbReference type="SAM" id="Phobius"/>
    </source>
</evidence>
<keyword evidence="5 6" id="KW-0472">Membrane</keyword>
<reference evidence="7 8" key="1">
    <citation type="submission" date="2019-09" db="EMBL/GenBank/DDBJ databases">
        <title>Phylogeny of genus Pseudoclavibacter and closely related genus.</title>
        <authorList>
            <person name="Li Y."/>
        </authorList>
    </citation>
    <scope>NUCLEOTIDE SEQUENCE [LARGE SCALE GENOMIC DNA]</scope>
    <source>
        <strain evidence="7 8">EGI 60007</strain>
    </source>
</reference>
<evidence type="ECO:0000313" key="7">
    <source>
        <dbReference type="EMBL" id="KAB1649729.1"/>
    </source>
</evidence>
<dbReference type="PANTHER" id="PTHR30086:SF14">
    <property type="entry name" value="HOMOSERINE_HOMOSERINE LACTONE EFFLUX PROTEIN"/>
    <property type="match status" value="1"/>
</dbReference>
<dbReference type="Proteomes" id="UP000431744">
    <property type="component" value="Unassembled WGS sequence"/>
</dbReference>
<keyword evidence="2" id="KW-1003">Cell membrane</keyword>
<keyword evidence="3 6" id="KW-0812">Transmembrane</keyword>
<feature type="transmembrane region" description="Helical" evidence="6">
    <location>
        <begin position="166"/>
        <end position="188"/>
    </location>
</feature>
<proteinExistence type="predicted"/>
<name>A0A6H9WFI9_9MICO</name>
<evidence type="ECO:0000256" key="1">
    <source>
        <dbReference type="ARBA" id="ARBA00004651"/>
    </source>
</evidence>
<protein>
    <submittedName>
        <fullName evidence="7">LysE family translocator</fullName>
    </submittedName>
</protein>
<feature type="transmembrane region" description="Helical" evidence="6">
    <location>
        <begin position="60"/>
        <end position="85"/>
    </location>
</feature>
<feature type="transmembrane region" description="Helical" evidence="6">
    <location>
        <begin position="209"/>
        <end position="226"/>
    </location>
</feature>
<sequence>MDRRQYAGRRAPPVVRRPLREAPVVISWGAFLLAAVLMAMIPGANQILGLRNAALVGVRYALVGVAGRFAAFAILVVFAVAGLGALLTTSAVAFEVVRWAGVAYLVWLGVTTFRNAGRGRDGASPAPADRLSVAARREFITALTNPKALLLFASFLPQFMPRDAPVATLALLAVVYIGVEALVALGYIGAGRALRFGGERLRTVRHRHMDRIAGVSFIGFAGYLAIARRP</sequence>
<evidence type="ECO:0000256" key="4">
    <source>
        <dbReference type="ARBA" id="ARBA00022989"/>
    </source>
</evidence>
<comment type="subcellular location">
    <subcellularLocation>
        <location evidence="1">Cell membrane</location>
        <topology evidence="1">Multi-pass membrane protein</topology>
    </subcellularLocation>
</comment>
<dbReference type="PANTHER" id="PTHR30086">
    <property type="entry name" value="ARGININE EXPORTER PROTEIN ARGO"/>
    <property type="match status" value="1"/>
</dbReference>
<feature type="transmembrane region" description="Helical" evidence="6">
    <location>
        <begin position="25"/>
        <end position="48"/>
    </location>
</feature>
<dbReference type="AlphaFoldDB" id="A0A6H9WFI9"/>
<evidence type="ECO:0000313" key="8">
    <source>
        <dbReference type="Proteomes" id="UP000431744"/>
    </source>
</evidence>
<dbReference type="InterPro" id="IPR001123">
    <property type="entry name" value="LeuE-type"/>
</dbReference>
<feature type="transmembrane region" description="Helical" evidence="6">
    <location>
        <begin position="91"/>
        <end position="110"/>
    </location>
</feature>
<keyword evidence="8" id="KW-1185">Reference proteome</keyword>
<dbReference type="EMBL" id="WBJY01000001">
    <property type="protein sequence ID" value="KAB1649729.1"/>
    <property type="molecule type" value="Genomic_DNA"/>
</dbReference>
<comment type="caution">
    <text evidence="7">The sequence shown here is derived from an EMBL/GenBank/DDBJ whole genome shotgun (WGS) entry which is preliminary data.</text>
</comment>
<keyword evidence="4 6" id="KW-1133">Transmembrane helix</keyword>
<accession>A0A6H9WFI9</accession>